<evidence type="ECO:0000256" key="11">
    <source>
        <dbReference type="ARBA" id="ARBA00022989"/>
    </source>
</evidence>
<keyword evidence="8 15" id="KW-0067">ATP-binding</keyword>
<evidence type="ECO:0000313" key="21">
    <source>
        <dbReference type="Proteomes" id="UP001212997"/>
    </source>
</evidence>
<evidence type="ECO:0000256" key="15">
    <source>
        <dbReference type="RuleBase" id="RU361146"/>
    </source>
</evidence>
<dbReference type="Pfam" id="PF00122">
    <property type="entry name" value="E1-E2_ATPase"/>
    <property type="match status" value="1"/>
</dbReference>
<dbReference type="SUPFAM" id="SSF56784">
    <property type="entry name" value="HAD-like"/>
    <property type="match status" value="1"/>
</dbReference>
<feature type="compositionally biased region" description="Low complexity" evidence="16">
    <location>
        <begin position="117"/>
        <end position="141"/>
    </location>
</feature>
<keyword evidence="12 15" id="KW-0406">Ion transport</keyword>
<dbReference type="Pfam" id="PF00689">
    <property type="entry name" value="Cation_ATPase_C"/>
    <property type="match status" value="1"/>
</dbReference>
<evidence type="ECO:0000256" key="5">
    <source>
        <dbReference type="ARBA" id="ARBA00022723"/>
    </source>
</evidence>
<keyword evidence="9" id="KW-0460">Magnesium</keyword>
<feature type="region of interest" description="Disordered" evidence="16">
    <location>
        <begin position="1"/>
        <end position="248"/>
    </location>
</feature>
<evidence type="ECO:0000256" key="14">
    <source>
        <dbReference type="ARBA" id="ARBA00048694"/>
    </source>
</evidence>
<dbReference type="Gene3D" id="1.20.1110.10">
    <property type="entry name" value="Calcium-transporting ATPase, transmembrane domain"/>
    <property type="match status" value="2"/>
</dbReference>
<feature type="transmembrane region" description="Helical" evidence="15">
    <location>
        <begin position="662"/>
        <end position="682"/>
    </location>
</feature>
<dbReference type="InterPro" id="IPR008250">
    <property type="entry name" value="ATPase_P-typ_transduc_dom_A_sf"/>
</dbReference>
<keyword evidence="11 15" id="KW-1133">Transmembrane helix</keyword>
<feature type="region of interest" description="Disordered" evidence="16">
    <location>
        <begin position="296"/>
        <end position="377"/>
    </location>
</feature>
<feature type="domain" description="P-type ATPase A" evidence="17">
    <location>
        <begin position="487"/>
        <end position="641"/>
    </location>
</feature>
<dbReference type="PROSITE" id="PS00154">
    <property type="entry name" value="ATPASE_E1_E2"/>
    <property type="match status" value="1"/>
</dbReference>
<evidence type="ECO:0000256" key="13">
    <source>
        <dbReference type="ARBA" id="ARBA00023136"/>
    </source>
</evidence>
<dbReference type="SUPFAM" id="SSF81660">
    <property type="entry name" value="Metal cation-transporting ATPase, ATP-binding domain N"/>
    <property type="match status" value="1"/>
</dbReference>
<dbReference type="NCBIfam" id="TIGR01494">
    <property type="entry name" value="ATPase_P-type"/>
    <property type="match status" value="1"/>
</dbReference>
<dbReference type="InterPro" id="IPR018303">
    <property type="entry name" value="ATPase_P-typ_P_site"/>
</dbReference>
<evidence type="ECO:0000256" key="10">
    <source>
        <dbReference type="ARBA" id="ARBA00022967"/>
    </source>
</evidence>
<dbReference type="GO" id="GO:0046872">
    <property type="term" value="F:metal ion binding"/>
    <property type="evidence" value="ECO:0007669"/>
    <property type="project" value="UniProtKB-KW"/>
</dbReference>
<comment type="caution">
    <text evidence="20">The sequence shown here is derived from an EMBL/GenBank/DDBJ whole genome shotgun (WGS) entry which is preliminary data.</text>
</comment>
<feature type="domain" description="Cation-transporting P-type ATPase N-terminal" evidence="19">
    <location>
        <begin position="382"/>
        <end position="427"/>
    </location>
</feature>
<dbReference type="InterPro" id="IPR006068">
    <property type="entry name" value="ATPase_P-typ_cation-transptr_C"/>
</dbReference>
<dbReference type="Pfam" id="PF00690">
    <property type="entry name" value="Cation_ATPase_N"/>
    <property type="match status" value="1"/>
</dbReference>
<dbReference type="Proteomes" id="UP001212997">
    <property type="component" value="Unassembled WGS sequence"/>
</dbReference>
<name>A0AAD5VC85_9APHY</name>
<reference evidence="20" key="1">
    <citation type="submission" date="2022-07" db="EMBL/GenBank/DDBJ databases">
        <title>Genome Sequence of Physisporinus lineatus.</title>
        <authorList>
            <person name="Buettner E."/>
        </authorList>
    </citation>
    <scope>NUCLEOTIDE SEQUENCE</scope>
    <source>
        <strain evidence="20">VT162</strain>
    </source>
</reference>
<accession>A0AAD5VC85</accession>
<dbReference type="GO" id="GO:0006874">
    <property type="term" value="P:intracellular calcium ion homeostasis"/>
    <property type="evidence" value="ECO:0007669"/>
    <property type="project" value="TreeGrafter"/>
</dbReference>
<dbReference type="NCBIfam" id="TIGR01517">
    <property type="entry name" value="ATPase-IIB_Ca"/>
    <property type="match status" value="1"/>
</dbReference>
<dbReference type="GO" id="GO:0005886">
    <property type="term" value="C:plasma membrane"/>
    <property type="evidence" value="ECO:0007669"/>
    <property type="project" value="TreeGrafter"/>
</dbReference>
<dbReference type="InterPro" id="IPR023298">
    <property type="entry name" value="ATPase_P-typ_TM_dom_sf"/>
</dbReference>
<keyword evidence="3 15" id="KW-0109">Calcium transport</keyword>
<feature type="transmembrane region" description="Helical" evidence="15">
    <location>
        <begin position="1330"/>
        <end position="1349"/>
    </location>
</feature>
<dbReference type="Pfam" id="PF13246">
    <property type="entry name" value="Cation_ATPase"/>
    <property type="match status" value="1"/>
</dbReference>
<proteinExistence type="inferred from homology"/>
<feature type="compositionally biased region" description="Acidic residues" evidence="16">
    <location>
        <begin position="360"/>
        <end position="371"/>
    </location>
</feature>
<evidence type="ECO:0000256" key="8">
    <source>
        <dbReference type="ARBA" id="ARBA00022840"/>
    </source>
</evidence>
<dbReference type="Gene3D" id="2.70.150.10">
    <property type="entry name" value="Calcium-transporting ATPase, cytoplasmic transduction domain A"/>
    <property type="match status" value="1"/>
</dbReference>
<evidence type="ECO:0000256" key="3">
    <source>
        <dbReference type="ARBA" id="ARBA00022568"/>
    </source>
</evidence>
<evidence type="ECO:0000256" key="16">
    <source>
        <dbReference type="SAM" id="MobiDB-lite"/>
    </source>
</evidence>
<feature type="transmembrane region" description="Helical" evidence="15">
    <location>
        <begin position="1174"/>
        <end position="1198"/>
    </location>
</feature>
<feature type="region of interest" description="Disordered" evidence="16">
    <location>
        <begin position="561"/>
        <end position="584"/>
    </location>
</feature>
<evidence type="ECO:0000259" key="18">
    <source>
        <dbReference type="Pfam" id="PF00689"/>
    </source>
</evidence>
<protein>
    <recommendedName>
        <fullName evidence="15">Calcium-transporting ATPase</fullName>
        <ecNumber evidence="15">7.2.2.10</ecNumber>
    </recommendedName>
</protein>
<dbReference type="FunFam" id="3.40.1110.10:FF:000031">
    <property type="entry name" value="Calcium-transporting ATPase"/>
    <property type="match status" value="1"/>
</dbReference>
<gene>
    <name evidence="20" type="ORF">NLI96_g456</name>
</gene>
<dbReference type="GO" id="GO:0012505">
    <property type="term" value="C:endomembrane system"/>
    <property type="evidence" value="ECO:0007669"/>
    <property type="project" value="UniProtKB-SubCell"/>
</dbReference>
<evidence type="ECO:0000256" key="1">
    <source>
        <dbReference type="ARBA" id="ARBA00004127"/>
    </source>
</evidence>
<dbReference type="PRINTS" id="PR00120">
    <property type="entry name" value="HATPASE"/>
</dbReference>
<sequence length="1492" mass="161767">MFNSNPDPTAAPDVPSIQVTAQDSTHDLHSHSGRPSTPESPLASSSNQPFAHSRSPSDPTFLSPPILRQPGSPTISVDDADGPSQCPPPSPTLSTQSSVHFANQTSLALRDNKPEESSGLSSLGLLAPSSHAHSRRSSNASTIGDPRASTEETDPDSHTLGPPPLSPGTSSYAPSPTTTQFEGSDAGTTLRERSPSRFKRPKADFTDSHNPQLNRRDTSESDDEEELHIEHINLEADKDIDAGPFPLKPNQLAFLVDPKNFPALREIGGVKGVLKGLGTNPKTGLSARALIRSDPLHVDEKVHRDDEKSSVHDGRPGGGGELGAGDGASQRHDRLPSPPAIVVTGPGGDNRPSDDHTIQEENDDDEADGDNNDPKSQLVFDADIDERHRVFGENVLPTRKTKSLLALMWLALKDKVLVLLSIAAVVSLALGFFQDFGTPRTNDEPPVDWVEGVAIVVAIFIVVMVGSLNDWQKERQFQKLNEKKDERGVKVIRNGLETVIDIKQVVVGDIALLEPGEIVPCDGIFLGGHNVRCDESAITGESDAIRKIPYSECSQAWKRWQPKDSVSTQKEGAGGGDFSVDEKKPVEPSAKAQAMDAHDGPDELKHTDCFIVSGSKVLEGYGSYVVIAVGTKSFNGRIMMALRGDTENTPLQLKLNNLAELIAKLGSAAGLPLAVTLALAFATKRMTKENLLVRVLGSCETMANASVVCTDKTGTLTQNEMTVVAGSIGIHCKFVHKLDDNKARTNAGNDPESEKKKEIDLEAGEGPKTPTSPIPPRTDGNYNLDFSVDQSELNRVLGPSLCDLFNKAICINSTAFEDADPETKELVFVGSKTETALLKFAKENGWANYKETRDAAEIVQMIPFSSERKAMGVVVKTDRGYRLYLKGASEIMTNLCSKHVVVRQEGPGSTSAIDEQPLDAASEENNKRTIMFYANQCLRTIALCYRDFESWPPAGVHAEVKDEVPYDFIAKDMTLIGITGIEDPLREGVRQAVQDCQRAGVAVKMCTGDNIITAKSIATQCGIYSRGGIIMEGPKFRELDEEKMLQTVPYLQVLARSSPEDKKLLVESLRKLGEIVGVTGDGTNDGPALKTADVGFSMGIAGTEVAKEASDIILMDDNFASIIKAIMWGRCVNDAVRKFLQFQISTNITAVIITFVSAVASAEEQAVLSAVQLLWINIIMDTFAALALATDPASVSLLDRKPDKKTAPLFSVDMYKQIFGQSTYQTIITLVFHFLGSKILGFHPDPDPKVEEHHAAVVQTLVFNLFVFAQIFNSVNCRRLDNRLNIFEGITRNWYFLCITLIEVGIQVLIVFVGGAAFQVTEITGREWGISLALGFVSIPLGALIRFIPNAPVEKFFKKIRLLRDPDLLPQTRPDGEWNSAINMVRDNLYLFSHVRGARLRGSSYVGKSRKASPKKGGVALTSVMAMVPSLIASSVGAGWSPQSPSGLSDPARFDPSKSSAALWEGKVQIHPDTRPDDPVFKLFSPVASKNV</sequence>
<dbReference type="EMBL" id="JANAWD010000007">
    <property type="protein sequence ID" value="KAJ3491750.1"/>
    <property type="molecule type" value="Genomic_DNA"/>
</dbReference>
<feature type="transmembrane region" description="Helical" evidence="15">
    <location>
        <begin position="416"/>
        <end position="433"/>
    </location>
</feature>
<feature type="domain" description="Cation-transporting P-type ATPase C-terminal" evidence="18">
    <location>
        <begin position="1167"/>
        <end position="1348"/>
    </location>
</feature>
<dbReference type="InterPro" id="IPR023299">
    <property type="entry name" value="ATPase_P-typ_cyto_dom_N"/>
</dbReference>
<keyword evidence="6 15" id="KW-0547">Nucleotide-binding</keyword>
<dbReference type="InterPro" id="IPR006408">
    <property type="entry name" value="P-type_ATPase_IIB"/>
</dbReference>
<dbReference type="PANTHER" id="PTHR24093:SF369">
    <property type="entry name" value="CALCIUM-TRANSPORTING ATPASE"/>
    <property type="match status" value="1"/>
</dbReference>
<dbReference type="GO" id="GO:0005524">
    <property type="term" value="F:ATP binding"/>
    <property type="evidence" value="ECO:0007669"/>
    <property type="project" value="UniProtKB-KW"/>
</dbReference>
<dbReference type="InterPro" id="IPR036412">
    <property type="entry name" value="HAD-like_sf"/>
</dbReference>
<dbReference type="SUPFAM" id="SSF81653">
    <property type="entry name" value="Calcium ATPase, transduction domain A"/>
    <property type="match status" value="1"/>
</dbReference>
<keyword evidence="2 15" id="KW-0813">Transport</keyword>
<keyword evidence="13 15" id="KW-0472">Membrane</keyword>
<comment type="caution">
    <text evidence="15">Lacks conserved residue(s) required for the propagation of feature annotation.</text>
</comment>
<comment type="subcellular location">
    <subcellularLocation>
        <location evidence="1">Endomembrane system</location>
        <topology evidence="1">Multi-pass membrane protein</topology>
    </subcellularLocation>
    <subcellularLocation>
        <location evidence="15">Membrane</location>
        <topology evidence="15">Multi-pass membrane protein</topology>
    </subcellularLocation>
</comment>
<comment type="similarity">
    <text evidence="15">Belongs to the cation transport ATPase (P-type) (TC 3.A.3) family.</text>
</comment>
<comment type="function">
    <text evidence="15">Catalyzes the hydrolysis of ATP coupled with the transport of calcium.</text>
</comment>
<evidence type="ECO:0000256" key="4">
    <source>
        <dbReference type="ARBA" id="ARBA00022692"/>
    </source>
</evidence>
<dbReference type="SUPFAM" id="SSF81665">
    <property type="entry name" value="Calcium ATPase, transmembrane domain M"/>
    <property type="match status" value="1"/>
</dbReference>
<evidence type="ECO:0000256" key="7">
    <source>
        <dbReference type="ARBA" id="ARBA00022837"/>
    </source>
</evidence>
<feature type="transmembrane region" description="Helical" evidence="15">
    <location>
        <begin position="1418"/>
        <end position="1440"/>
    </location>
</feature>
<keyword evidence="5" id="KW-0479">Metal-binding</keyword>
<dbReference type="FunFam" id="3.40.50.1000:FF:000018">
    <property type="entry name" value="Calcium-transporting ATPase"/>
    <property type="match status" value="1"/>
</dbReference>
<keyword evidence="10" id="KW-1278">Translocase</keyword>
<keyword evidence="4 15" id="KW-0812">Transmembrane</keyword>
<feature type="compositionally biased region" description="Basic and acidic residues" evidence="16">
    <location>
        <begin position="228"/>
        <end position="241"/>
    </location>
</feature>
<dbReference type="InterPro" id="IPR001757">
    <property type="entry name" value="P_typ_ATPase"/>
</dbReference>
<feature type="compositionally biased region" description="Polar residues" evidence="16">
    <location>
        <begin position="33"/>
        <end position="60"/>
    </location>
</feature>
<dbReference type="EC" id="7.2.2.10" evidence="15"/>
<feature type="transmembrane region" description="Helical" evidence="15">
    <location>
        <begin position="453"/>
        <end position="471"/>
    </location>
</feature>
<evidence type="ECO:0000313" key="20">
    <source>
        <dbReference type="EMBL" id="KAJ3491750.1"/>
    </source>
</evidence>
<evidence type="ECO:0000256" key="12">
    <source>
        <dbReference type="ARBA" id="ARBA00023065"/>
    </source>
</evidence>
<dbReference type="SFLD" id="SFLDS00003">
    <property type="entry name" value="Haloacid_Dehalogenase"/>
    <property type="match status" value="1"/>
</dbReference>
<dbReference type="PANTHER" id="PTHR24093">
    <property type="entry name" value="CATION TRANSPORTING ATPASE"/>
    <property type="match status" value="1"/>
</dbReference>
<feature type="compositionally biased region" description="Gly residues" evidence="16">
    <location>
        <begin position="316"/>
        <end position="326"/>
    </location>
</feature>
<organism evidence="20 21">
    <name type="scientific">Meripilus lineatus</name>
    <dbReference type="NCBI Taxonomy" id="2056292"/>
    <lineage>
        <taxon>Eukaryota</taxon>
        <taxon>Fungi</taxon>
        <taxon>Dikarya</taxon>
        <taxon>Basidiomycota</taxon>
        <taxon>Agaricomycotina</taxon>
        <taxon>Agaricomycetes</taxon>
        <taxon>Polyporales</taxon>
        <taxon>Meripilaceae</taxon>
        <taxon>Meripilus</taxon>
    </lineage>
</organism>
<keyword evidence="7 15" id="KW-0106">Calcium</keyword>
<evidence type="ECO:0000256" key="2">
    <source>
        <dbReference type="ARBA" id="ARBA00022448"/>
    </source>
</evidence>
<feature type="transmembrane region" description="Helical" evidence="15">
    <location>
        <begin position="1144"/>
        <end position="1162"/>
    </location>
</feature>
<dbReference type="SFLD" id="SFLDF00027">
    <property type="entry name" value="p-type_atpase"/>
    <property type="match status" value="1"/>
</dbReference>
<evidence type="ECO:0000256" key="9">
    <source>
        <dbReference type="ARBA" id="ARBA00022842"/>
    </source>
</evidence>
<dbReference type="FunFam" id="1.20.1110.10:FF:000039">
    <property type="entry name" value="Calcium-transporting ATPase"/>
    <property type="match status" value="1"/>
</dbReference>
<comment type="catalytic activity">
    <reaction evidence="14 15">
        <text>Ca(2+)(in) + ATP + H2O = Ca(2+)(out) + ADP + phosphate + H(+)</text>
        <dbReference type="Rhea" id="RHEA:18105"/>
        <dbReference type="ChEBI" id="CHEBI:15377"/>
        <dbReference type="ChEBI" id="CHEBI:15378"/>
        <dbReference type="ChEBI" id="CHEBI:29108"/>
        <dbReference type="ChEBI" id="CHEBI:30616"/>
        <dbReference type="ChEBI" id="CHEBI:43474"/>
        <dbReference type="ChEBI" id="CHEBI:456216"/>
        <dbReference type="EC" id="7.2.2.10"/>
    </reaction>
</comment>
<dbReference type="PRINTS" id="PR00119">
    <property type="entry name" value="CATATPASE"/>
</dbReference>
<feature type="transmembrane region" description="Helical" evidence="15">
    <location>
        <begin position="1256"/>
        <end position="1273"/>
    </location>
</feature>
<dbReference type="GO" id="GO:0016887">
    <property type="term" value="F:ATP hydrolysis activity"/>
    <property type="evidence" value="ECO:0007669"/>
    <property type="project" value="InterPro"/>
</dbReference>
<dbReference type="GO" id="GO:0005388">
    <property type="term" value="F:P-type calcium transporter activity"/>
    <property type="evidence" value="ECO:0007669"/>
    <property type="project" value="UniProtKB-EC"/>
</dbReference>
<feature type="transmembrane region" description="Helical" evidence="15">
    <location>
        <begin position="1294"/>
        <end position="1318"/>
    </location>
</feature>
<evidence type="ECO:0000259" key="19">
    <source>
        <dbReference type="Pfam" id="PF00690"/>
    </source>
</evidence>
<feature type="region of interest" description="Disordered" evidence="16">
    <location>
        <begin position="742"/>
        <end position="778"/>
    </location>
</feature>
<dbReference type="SFLD" id="SFLDG00002">
    <property type="entry name" value="C1.7:_P-type_atpase_like"/>
    <property type="match status" value="1"/>
</dbReference>
<feature type="compositionally biased region" description="Polar residues" evidence="16">
    <location>
        <begin position="172"/>
        <end position="182"/>
    </location>
</feature>
<feature type="compositionally biased region" description="Basic and acidic residues" evidence="16">
    <location>
        <begin position="296"/>
        <end position="315"/>
    </location>
</feature>
<evidence type="ECO:0000256" key="6">
    <source>
        <dbReference type="ARBA" id="ARBA00022741"/>
    </source>
</evidence>
<dbReference type="InterPro" id="IPR044492">
    <property type="entry name" value="P_typ_ATPase_HD_dom"/>
</dbReference>
<evidence type="ECO:0000259" key="17">
    <source>
        <dbReference type="Pfam" id="PF00122"/>
    </source>
</evidence>
<dbReference type="Gene3D" id="3.40.1110.10">
    <property type="entry name" value="Calcium-transporting ATPase, cytoplasmic domain N"/>
    <property type="match status" value="1"/>
</dbReference>
<keyword evidence="21" id="KW-1185">Reference proteome</keyword>
<feature type="compositionally biased region" description="Basic and acidic residues" evidence="16">
    <location>
        <begin position="190"/>
        <end position="207"/>
    </location>
</feature>
<dbReference type="InterPro" id="IPR059000">
    <property type="entry name" value="ATPase_P-type_domA"/>
</dbReference>
<dbReference type="InterPro" id="IPR004014">
    <property type="entry name" value="ATPase_P-typ_cation-transptr_N"/>
</dbReference>